<keyword evidence="2" id="KW-1185">Reference proteome</keyword>
<reference evidence="1" key="1">
    <citation type="submission" date="2020-11" db="EMBL/GenBank/DDBJ databases">
        <authorList>
            <person name="Whitehead M."/>
        </authorList>
    </citation>
    <scope>NUCLEOTIDE SEQUENCE</scope>
    <source>
        <strain evidence="1">EGII</strain>
    </source>
</reference>
<protein>
    <submittedName>
        <fullName evidence="1">(Mediterranean fruit fly) hypothetical protein</fullName>
    </submittedName>
</protein>
<dbReference type="EMBL" id="CAJHJT010000034">
    <property type="protein sequence ID" value="CAD7005891.1"/>
    <property type="molecule type" value="Genomic_DNA"/>
</dbReference>
<comment type="caution">
    <text evidence="1">The sequence shown here is derived from an EMBL/GenBank/DDBJ whole genome shotgun (WGS) entry which is preliminary data.</text>
</comment>
<dbReference type="AlphaFoldDB" id="A0A811V4X6"/>
<gene>
    <name evidence="1" type="ORF">CCAP1982_LOCUS14231</name>
</gene>
<feature type="non-terminal residue" evidence="1">
    <location>
        <position position="1"/>
    </location>
</feature>
<name>A0A811V4X6_CERCA</name>
<dbReference type="Proteomes" id="UP000606786">
    <property type="component" value="Unassembled WGS sequence"/>
</dbReference>
<accession>A0A811V4X6</accession>
<evidence type="ECO:0000313" key="1">
    <source>
        <dbReference type="EMBL" id="CAD7005891.1"/>
    </source>
</evidence>
<organism evidence="1 2">
    <name type="scientific">Ceratitis capitata</name>
    <name type="common">Mediterranean fruit fly</name>
    <name type="synonym">Tephritis capitata</name>
    <dbReference type="NCBI Taxonomy" id="7213"/>
    <lineage>
        <taxon>Eukaryota</taxon>
        <taxon>Metazoa</taxon>
        <taxon>Ecdysozoa</taxon>
        <taxon>Arthropoda</taxon>
        <taxon>Hexapoda</taxon>
        <taxon>Insecta</taxon>
        <taxon>Pterygota</taxon>
        <taxon>Neoptera</taxon>
        <taxon>Endopterygota</taxon>
        <taxon>Diptera</taxon>
        <taxon>Brachycera</taxon>
        <taxon>Muscomorpha</taxon>
        <taxon>Tephritoidea</taxon>
        <taxon>Tephritidae</taxon>
        <taxon>Ceratitis</taxon>
        <taxon>Ceratitis</taxon>
    </lineage>
</organism>
<evidence type="ECO:0000313" key="2">
    <source>
        <dbReference type="Proteomes" id="UP000606786"/>
    </source>
</evidence>
<sequence length="106" mass="12181">RLIFISNTSTANYQIANHSHNKSKYYNNTKQESTLKAAEIRLSSKPQAIVGNQIVDKTIVENIMPYIKMKDFEADKDYKKWLNGLATREHIDTFCSCSLETTVHNL</sequence>
<proteinExistence type="predicted"/>